<dbReference type="Proteomes" id="UP000605848">
    <property type="component" value="Unassembled WGS sequence"/>
</dbReference>
<dbReference type="RefSeq" id="WP_202064403.1">
    <property type="nucleotide sequence ID" value="NZ_JAEQMY010000073.1"/>
</dbReference>
<evidence type="ECO:0000313" key="3">
    <source>
        <dbReference type="Proteomes" id="UP000605848"/>
    </source>
</evidence>
<comment type="caution">
    <text evidence="2">The sequence shown here is derived from an EMBL/GenBank/DDBJ whole genome shotgun (WGS) entry which is preliminary data.</text>
</comment>
<proteinExistence type="predicted"/>
<feature type="compositionally biased region" description="Low complexity" evidence="1">
    <location>
        <begin position="1"/>
        <end position="15"/>
    </location>
</feature>
<accession>A0A936ZMB3</accession>
<organism evidence="2 3">
    <name type="scientific">Microvirga aerilata</name>
    <dbReference type="NCBI Taxonomy" id="670292"/>
    <lineage>
        <taxon>Bacteria</taxon>
        <taxon>Pseudomonadati</taxon>
        <taxon>Pseudomonadota</taxon>
        <taxon>Alphaproteobacteria</taxon>
        <taxon>Hyphomicrobiales</taxon>
        <taxon>Methylobacteriaceae</taxon>
        <taxon>Microvirga</taxon>
    </lineage>
</organism>
<evidence type="ECO:0000256" key="1">
    <source>
        <dbReference type="SAM" id="MobiDB-lite"/>
    </source>
</evidence>
<gene>
    <name evidence="2" type="ORF">JKG68_25600</name>
</gene>
<dbReference type="EMBL" id="JAEQMY010000073">
    <property type="protein sequence ID" value="MBL0407304.1"/>
    <property type="molecule type" value="Genomic_DNA"/>
</dbReference>
<protein>
    <submittedName>
        <fullName evidence="2">Uncharacterized protein</fullName>
    </submittedName>
</protein>
<name>A0A936ZMB3_9HYPH</name>
<sequence>MKILRGAAAARSAGSTGQRNTLDPSFVERVRAKAAASSRALTAKAQRIVEEHDRNLARITDPKLKASALKR</sequence>
<keyword evidence="3" id="KW-1185">Reference proteome</keyword>
<dbReference type="AlphaFoldDB" id="A0A936ZMB3"/>
<feature type="region of interest" description="Disordered" evidence="1">
    <location>
        <begin position="1"/>
        <end position="24"/>
    </location>
</feature>
<evidence type="ECO:0000313" key="2">
    <source>
        <dbReference type="EMBL" id="MBL0407304.1"/>
    </source>
</evidence>
<reference evidence="2" key="1">
    <citation type="submission" date="2021-01" db="EMBL/GenBank/DDBJ databases">
        <title>Microvirga sp.</title>
        <authorList>
            <person name="Kim M.K."/>
        </authorList>
    </citation>
    <scope>NUCLEOTIDE SEQUENCE</scope>
    <source>
        <strain evidence="2">5420S-16</strain>
    </source>
</reference>